<dbReference type="EMBL" id="GBEZ01012844">
    <property type="protein sequence ID" value="JAC73083.1"/>
    <property type="molecule type" value="Transcribed_RNA"/>
</dbReference>
<accession>A0A061RM70</accession>
<proteinExistence type="predicted"/>
<sequence>MLKGGRQLATMRDVPNPAQSGKNYLVVFDLIDVRKDNLIDSIELKLALEAVNSTRLETKILSKWISSQSRAGKPFLSRSEFLYRFETGHLAEFDDIHLTVASLFEPSRLERLLETKSERTAKIENCPLQEGSSSFRLVSDLSERPGRLPPIQSASTCLTASSSNCISKTDLSQKSHPACSMLGNSGQGTGFVDDMAAPVRGHTSAFEARSRHSLESWVCQKWRGLTLYPGANKTVSGKAQSRCPNEVDSIPMMDRIKVKPERMRQLASMKKSSFEGGSTAAVRSQVRRMEMRSLDSTDLAIRDFHNTSGLPALGKNEFHPPSFASDARNPSMRSKSQPL</sequence>
<dbReference type="AlphaFoldDB" id="A0A061RM70"/>
<name>A0A061RM70_9CHLO</name>
<dbReference type="InterPro" id="IPR011992">
    <property type="entry name" value="EF-hand-dom_pair"/>
</dbReference>
<evidence type="ECO:0000256" key="1">
    <source>
        <dbReference type="SAM" id="MobiDB-lite"/>
    </source>
</evidence>
<reference evidence="2" key="1">
    <citation type="submission" date="2014-05" db="EMBL/GenBank/DDBJ databases">
        <title>The transcriptome of the halophilic microalga Tetraselmis sp. GSL018 isolated from the Great Salt Lake, Utah.</title>
        <authorList>
            <person name="Jinkerson R.E."/>
            <person name="D'Adamo S."/>
            <person name="Posewitz M.C."/>
        </authorList>
    </citation>
    <scope>NUCLEOTIDE SEQUENCE</scope>
    <source>
        <strain evidence="2">GSL018</strain>
    </source>
</reference>
<feature type="region of interest" description="Disordered" evidence="1">
    <location>
        <begin position="310"/>
        <end position="339"/>
    </location>
</feature>
<evidence type="ECO:0008006" key="3">
    <source>
        <dbReference type="Google" id="ProtNLM"/>
    </source>
</evidence>
<dbReference type="SUPFAM" id="SSF47473">
    <property type="entry name" value="EF-hand"/>
    <property type="match status" value="1"/>
</dbReference>
<organism evidence="2">
    <name type="scientific">Tetraselmis sp. GSL018</name>
    <dbReference type="NCBI Taxonomy" id="582737"/>
    <lineage>
        <taxon>Eukaryota</taxon>
        <taxon>Viridiplantae</taxon>
        <taxon>Chlorophyta</taxon>
        <taxon>core chlorophytes</taxon>
        <taxon>Chlorodendrophyceae</taxon>
        <taxon>Chlorodendrales</taxon>
        <taxon>Chlorodendraceae</taxon>
        <taxon>Tetraselmis</taxon>
    </lineage>
</organism>
<evidence type="ECO:0000313" key="2">
    <source>
        <dbReference type="EMBL" id="JAC73083.1"/>
    </source>
</evidence>
<protein>
    <recommendedName>
        <fullName evidence="3">EF-hand domain-containing protein</fullName>
    </recommendedName>
</protein>
<gene>
    <name evidence="2" type="ORF">TSPGSL018_29772</name>
</gene>